<evidence type="ECO:0000259" key="1">
    <source>
        <dbReference type="Pfam" id="PF13577"/>
    </source>
</evidence>
<dbReference type="SUPFAM" id="SSF54427">
    <property type="entry name" value="NTF2-like"/>
    <property type="match status" value="1"/>
</dbReference>
<dbReference type="Gene3D" id="3.10.450.50">
    <property type="match status" value="1"/>
</dbReference>
<name>A0A423VXS0_CYTCH</name>
<evidence type="ECO:0000313" key="2">
    <source>
        <dbReference type="EMBL" id="ROV95838.1"/>
    </source>
</evidence>
<dbReference type="InterPro" id="IPR032710">
    <property type="entry name" value="NTF2-like_dom_sf"/>
</dbReference>
<feature type="domain" description="SnoaL-like" evidence="1">
    <location>
        <begin position="15"/>
        <end position="143"/>
    </location>
</feature>
<evidence type="ECO:0000313" key="3">
    <source>
        <dbReference type="Proteomes" id="UP000284375"/>
    </source>
</evidence>
<gene>
    <name evidence="2" type="ORF">VSDG_05152</name>
</gene>
<proteinExistence type="predicted"/>
<accession>A0A423VXS0</accession>
<dbReference type="InterPro" id="IPR037401">
    <property type="entry name" value="SnoaL-like"/>
</dbReference>
<protein>
    <recommendedName>
        <fullName evidence="1">SnoaL-like domain-containing protein</fullName>
    </recommendedName>
</protein>
<keyword evidence="3" id="KW-1185">Reference proteome</keyword>
<reference evidence="2 3" key="1">
    <citation type="submission" date="2015-09" db="EMBL/GenBank/DDBJ databases">
        <title>Host preference determinants of Valsa canker pathogens revealed by comparative genomics.</title>
        <authorList>
            <person name="Yin Z."/>
            <person name="Huang L."/>
        </authorList>
    </citation>
    <scope>NUCLEOTIDE SEQUENCE [LARGE SCALE GENOMIC DNA]</scope>
    <source>
        <strain evidence="2 3">YSFL</strain>
    </source>
</reference>
<comment type="caution">
    <text evidence="2">The sequence shown here is derived from an EMBL/GenBank/DDBJ whole genome shotgun (WGS) entry which is preliminary data.</text>
</comment>
<dbReference type="AlphaFoldDB" id="A0A423VXS0"/>
<dbReference type="Pfam" id="PF13577">
    <property type="entry name" value="SnoaL_4"/>
    <property type="match status" value="1"/>
</dbReference>
<dbReference type="EMBL" id="LJZO01000022">
    <property type="protein sequence ID" value="ROV95838.1"/>
    <property type="molecule type" value="Genomic_DNA"/>
</dbReference>
<dbReference type="OrthoDB" id="2148716at2759"/>
<dbReference type="Proteomes" id="UP000284375">
    <property type="component" value="Unassembled WGS sequence"/>
</dbReference>
<organism evidence="2 3">
    <name type="scientific">Cytospora chrysosperma</name>
    <name type="common">Cytospora canker fungus</name>
    <name type="synonym">Sphaeria chrysosperma</name>
    <dbReference type="NCBI Taxonomy" id="252740"/>
    <lineage>
        <taxon>Eukaryota</taxon>
        <taxon>Fungi</taxon>
        <taxon>Dikarya</taxon>
        <taxon>Ascomycota</taxon>
        <taxon>Pezizomycotina</taxon>
        <taxon>Sordariomycetes</taxon>
        <taxon>Sordariomycetidae</taxon>
        <taxon>Diaporthales</taxon>
        <taxon>Cytosporaceae</taxon>
        <taxon>Cytospora</taxon>
    </lineage>
</organism>
<sequence length="164" mass="18086">MTSFPSLPARLSPPLSDREAINDAIYRAVIGLDTDDVDLFDSAFTDDGSFELNGRVTKGREAVHSQMFDFISKLDTTHLITNTRINVDEGGSTASATASAFAQHYRGGQGQDPAAPRFLSGGLYWLDLVKDEKEGLWRVKNWRLKSVWGEGDMGVMTRNQALES</sequence>
<dbReference type="STRING" id="252740.A0A423VXS0"/>